<dbReference type="AlphaFoldDB" id="A0A4Z0CB26"/>
<feature type="transmembrane region" description="Helical" evidence="1">
    <location>
        <begin position="121"/>
        <end position="144"/>
    </location>
</feature>
<evidence type="ECO:0000313" key="3">
    <source>
        <dbReference type="Proteomes" id="UP000297839"/>
    </source>
</evidence>
<feature type="transmembrane region" description="Helical" evidence="1">
    <location>
        <begin position="275"/>
        <end position="301"/>
    </location>
</feature>
<proteinExistence type="predicted"/>
<comment type="caution">
    <text evidence="2">The sequence shown here is derived from an EMBL/GenBank/DDBJ whole genome shotgun (WGS) entry which is preliminary data.</text>
</comment>
<dbReference type="EMBL" id="SMLK01000001">
    <property type="protein sequence ID" value="TFZ08112.1"/>
    <property type="molecule type" value="Genomic_DNA"/>
</dbReference>
<keyword evidence="1" id="KW-1133">Transmembrane helix</keyword>
<sequence length="726" mass="78578">MNAELIHLTEPEARRLLLARAVDEADAQQRLVGAVEREQVEREALARAGDPALGKELDAKAYLLERARRLIELVSHRQPRIAALAEPAPWIAFVAWLLPAVALVAGAVLDRIDNPHQVNLLSPPLLMFLLWNFAVYVALAVMALRPGRHAHASRWPSWPWPRVGGVRAQVVARFQAAWWQVAGALEGQRWRRILHFSAAAWGVGVALSIVLGGLVREYRVGWESTLLDLPQVHAFLRVLFSPVIALTPLQPFSIDDLARLHFRAPVEPGREEARHWVYLYLALIALVVVLPRLALATWAAARQRFAARAIAVPVDDGYFRPLLGRVRPVRLNLLLAGDGEGMRRLTAVLRQAGGEAGPLRETEAWTALRTDRGDALSVAIGPSLDPDSRADLLVWSTAGEAMPRVEAGWPLVVFAADGAAAAKALHAAHLEGPVVGWDALRTWRQDALWREAVLQRLPAWQAPGVERLWFQWSSNAEERLGASARLLADELAQAARDAQTLASEPAGVRQYVMREGRDAAQSARKEAMAALLDRVRQRRATGDRRLFELHALDARDAAAGDEVAGAFRIDQAIHESQAGLAGAASGAAMGAAVDLMTGGLTLGAASALGALVGGGAALVAAAWKNRATPADRTTVALGEDMLRGLAQGALVRYLRVAHAGRGEPDEAEWRAQAETIVREDTPRLDAAWFSLRDNENAAGAEAALAAWLRDAMTRALEGARPPSAAG</sequence>
<keyword evidence="3" id="KW-1185">Reference proteome</keyword>
<dbReference type="Proteomes" id="UP000297839">
    <property type="component" value="Unassembled WGS sequence"/>
</dbReference>
<keyword evidence="1" id="KW-0472">Membrane</keyword>
<accession>A0A4Z0CB26</accession>
<gene>
    <name evidence="2" type="ORF">EZ216_02805</name>
</gene>
<feature type="transmembrane region" description="Helical" evidence="1">
    <location>
        <begin position="90"/>
        <end position="109"/>
    </location>
</feature>
<evidence type="ECO:0000256" key="1">
    <source>
        <dbReference type="SAM" id="Phobius"/>
    </source>
</evidence>
<name>A0A4Z0CB26_9BURK</name>
<dbReference type="RefSeq" id="WP_135248050.1">
    <property type="nucleotide sequence ID" value="NZ_SMLK01000001.1"/>
</dbReference>
<keyword evidence="1" id="KW-0812">Transmembrane</keyword>
<protein>
    <submittedName>
        <fullName evidence="2">DUF3482 domain-containing protein</fullName>
    </submittedName>
</protein>
<dbReference type="Pfam" id="PF11981">
    <property type="entry name" value="DUF3482"/>
    <property type="match status" value="1"/>
</dbReference>
<evidence type="ECO:0000313" key="2">
    <source>
        <dbReference type="EMBL" id="TFZ08112.1"/>
    </source>
</evidence>
<feature type="transmembrane region" description="Helical" evidence="1">
    <location>
        <begin position="234"/>
        <end position="254"/>
    </location>
</feature>
<dbReference type="OrthoDB" id="4998316at2"/>
<feature type="transmembrane region" description="Helical" evidence="1">
    <location>
        <begin position="193"/>
        <end position="214"/>
    </location>
</feature>
<dbReference type="InterPro" id="IPR021871">
    <property type="entry name" value="DUF3482"/>
</dbReference>
<reference evidence="2 3" key="1">
    <citation type="submission" date="2019-03" db="EMBL/GenBank/DDBJ databases">
        <title>Ramlibacter sp. 18x22-1, whole genome shotgun sequence.</title>
        <authorList>
            <person name="Zhang X."/>
            <person name="Feng G."/>
            <person name="Zhu H."/>
        </authorList>
    </citation>
    <scope>NUCLEOTIDE SEQUENCE [LARGE SCALE GENOMIC DNA]</scope>
    <source>
        <strain evidence="2 3">18x22-1</strain>
    </source>
</reference>
<organism evidence="2 3">
    <name type="scientific">Ramlibacter humi</name>
    <dbReference type="NCBI Taxonomy" id="2530451"/>
    <lineage>
        <taxon>Bacteria</taxon>
        <taxon>Pseudomonadati</taxon>
        <taxon>Pseudomonadota</taxon>
        <taxon>Betaproteobacteria</taxon>
        <taxon>Burkholderiales</taxon>
        <taxon>Comamonadaceae</taxon>
        <taxon>Ramlibacter</taxon>
    </lineage>
</organism>